<dbReference type="Pfam" id="PF03790">
    <property type="entry name" value="KNOX1"/>
    <property type="match status" value="1"/>
</dbReference>
<reference evidence="5" key="3">
    <citation type="submission" date="2018-07" db="EMBL/GenBank/DDBJ databases">
        <title>WGS assembly of Glycine max.</title>
        <authorList>
            <person name="Schmutz J."/>
            <person name="Cannon S."/>
            <person name="Schlueter J."/>
            <person name="Ma J."/>
            <person name="Mitros T."/>
            <person name="Nelson W."/>
            <person name="Hyten D."/>
            <person name="Song Q."/>
            <person name="Thelen J."/>
            <person name="Cheng J."/>
            <person name="Xu D."/>
            <person name="Hellsten U."/>
            <person name="May G."/>
            <person name="Yu Y."/>
            <person name="Sakurai T."/>
            <person name="Umezawa T."/>
            <person name="Bhattacharyya M."/>
            <person name="Sandhu D."/>
            <person name="Valliyodan B."/>
            <person name="Lindquist E."/>
            <person name="Peto M."/>
            <person name="Grant D."/>
            <person name="Shu S."/>
            <person name="Goodstein D."/>
            <person name="Barry K."/>
            <person name="Futrell-Griggs M."/>
            <person name="Abernathy B."/>
            <person name="Du J."/>
            <person name="Tian Z."/>
            <person name="Zhu L."/>
            <person name="Gill N."/>
            <person name="Joshi T."/>
            <person name="Libault M."/>
            <person name="Sethuraman A."/>
            <person name="Zhang X."/>
            <person name="Shinozaki K."/>
            <person name="Nguyen H."/>
            <person name="Wing R."/>
            <person name="Cregan P."/>
            <person name="Specht J."/>
            <person name="Grimwood J."/>
            <person name="Rokhsar D."/>
            <person name="Stacey G."/>
            <person name="Shoemaker R."/>
            <person name="Jackson S."/>
        </authorList>
    </citation>
    <scope>NUCLEOTIDE SEQUENCE</scope>
    <source>
        <tissue evidence="5">Callus</tissue>
    </source>
</reference>
<dbReference type="PANTHER" id="PTHR48452:SF1">
    <property type="entry name" value="FUSED COMPOUND LEAF 1"/>
    <property type="match status" value="1"/>
</dbReference>
<dbReference type="ExpressionAtlas" id="A0A0R0K411">
    <property type="expression patterns" value="baseline"/>
</dbReference>
<evidence type="ECO:0000313" key="7">
    <source>
        <dbReference type="Proteomes" id="UP000008827"/>
    </source>
</evidence>
<dbReference type="GO" id="GO:0005634">
    <property type="term" value="C:nucleus"/>
    <property type="evidence" value="ECO:0007669"/>
    <property type="project" value="UniProtKB-SubCell"/>
</dbReference>
<organism evidence="5">
    <name type="scientific">Glycine max</name>
    <name type="common">Soybean</name>
    <name type="synonym">Glycine hispida</name>
    <dbReference type="NCBI Taxonomy" id="3847"/>
    <lineage>
        <taxon>Eukaryota</taxon>
        <taxon>Viridiplantae</taxon>
        <taxon>Streptophyta</taxon>
        <taxon>Embryophyta</taxon>
        <taxon>Tracheophyta</taxon>
        <taxon>Spermatophyta</taxon>
        <taxon>Magnoliopsida</taxon>
        <taxon>eudicotyledons</taxon>
        <taxon>Gunneridae</taxon>
        <taxon>Pentapetalae</taxon>
        <taxon>rosids</taxon>
        <taxon>fabids</taxon>
        <taxon>Fabales</taxon>
        <taxon>Fabaceae</taxon>
        <taxon>Papilionoideae</taxon>
        <taxon>50 kb inversion clade</taxon>
        <taxon>NPAAA clade</taxon>
        <taxon>indigoferoid/millettioid clade</taxon>
        <taxon>Phaseoleae</taxon>
        <taxon>Glycine</taxon>
        <taxon>Glycine subgen. Soja</taxon>
    </lineage>
</organism>
<evidence type="ECO:0000313" key="6">
    <source>
        <dbReference type="EnsemblPlants" id="KRH61473"/>
    </source>
</evidence>
<dbReference type="PANTHER" id="PTHR48452">
    <property type="entry name" value="FUSED COMPOUND LEAF 1"/>
    <property type="match status" value="1"/>
</dbReference>
<name>A0A0R0K411_SOYBN</name>
<evidence type="ECO:0008006" key="8">
    <source>
        <dbReference type="Google" id="ProtNLM"/>
    </source>
</evidence>
<dbReference type="EMBL" id="CM000837">
    <property type="protein sequence ID" value="KRH61473.1"/>
    <property type="molecule type" value="Genomic_DNA"/>
</dbReference>
<evidence type="ECO:0000256" key="2">
    <source>
        <dbReference type="ARBA" id="ARBA00023242"/>
    </source>
</evidence>
<evidence type="ECO:0000259" key="4">
    <source>
        <dbReference type="SMART" id="SM01256"/>
    </source>
</evidence>
<reference evidence="5 6" key="1">
    <citation type="journal article" date="2010" name="Nature">
        <title>Genome sequence of the palaeopolyploid soybean.</title>
        <authorList>
            <person name="Schmutz J."/>
            <person name="Cannon S.B."/>
            <person name="Schlueter J."/>
            <person name="Ma J."/>
            <person name="Mitros T."/>
            <person name="Nelson W."/>
            <person name="Hyten D.L."/>
            <person name="Song Q."/>
            <person name="Thelen J.J."/>
            <person name="Cheng J."/>
            <person name="Xu D."/>
            <person name="Hellsten U."/>
            <person name="May G.D."/>
            <person name="Yu Y."/>
            <person name="Sakurai T."/>
            <person name="Umezawa T."/>
            <person name="Bhattacharyya M.K."/>
            <person name="Sandhu D."/>
            <person name="Valliyodan B."/>
            <person name="Lindquist E."/>
            <person name="Peto M."/>
            <person name="Grant D."/>
            <person name="Shu S."/>
            <person name="Goodstein D."/>
            <person name="Barry K."/>
            <person name="Futrell-Griggs M."/>
            <person name="Abernathy B."/>
            <person name="Du J."/>
            <person name="Tian Z."/>
            <person name="Zhu L."/>
            <person name="Gill N."/>
            <person name="Joshi T."/>
            <person name="Libault M."/>
            <person name="Sethuraman A."/>
            <person name="Zhang X.-C."/>
            <person name="Shinozaki K."/>
            <person name="Nguyen H.T."/>
            <person name="Wing R.A."/>
            <person name="Cregan P."/>
            <person name="Specht J."/>
            <person name="Grimwood J."/>
            <person name="Rokhsar D."/>
            <person name="Stacey G."/>
            <person name="Shoemaker R.C."/>
            <person name="Jackson S.A."/>
        </authorList>
    </citation>
    <scope>NUCLEOTIDE SEQUENCE</scope>
    <source>
        <strain evidence="6">cv. Williams 82</strain>
        <tissue evidence="5">Callus</tissue>
    </source>
</reference>
<dbReference type="SMART" id="SM01255">
    <property type="entry name" value="KNOX1"/>
    <property type="match status" value="1"/>
</dbReference>
<evidence type="ECO:0000256" key="1">
    <source>
        <dbReference type="ARBA" id="ARBA00004123"/>
    </source>
</evidence>
<feature type="domain" description="KNOX1" evidence="3">
    <location>
        <begin position="99"/>
        <end position="143"/>
    </location>
</feature>
<dbReference type="Pfam" id="PF03791">
    <property type="entry name" value="KNOX2"/>
    <property type="match status" value="1"/>
</dbReference>
<dbReference type="AlphaFoldDB" id="A0A0R0K411"/>
<evidence type="ECO:0000313" key="5">
    <source>
        <dbReference type="EMBL" id="KRH61473.1"/>
    </source>
</evidence>
<comment type="subcellular location">
    <subcellularLocation>
        <location evidence="1">Nucleus</location>
    </subcellularLocation>
</comment>
<keyword evidence="7" id="KW-1185">Reference proteome</keyword>
<dbReference type="SMART" id="SM01256">
    <property type="entry name" value="KNOX2"/>
    <property type="match status" value="1"/>
</dbReference>
<evidence type="ECO:0000259" key="3">
    <source>
        <dbReference type="SMART" id="SM01255"/>
    </source>
</evidence>
<dbReference type="InterPro" id="IPR005540">
    <property type="entry name" value="KNOX1"/>
</dbReference>
<proteinExistence type="predicted"/>
<accession>A0A0R0K411</accession>
<dbReference type="Proteomes" id="UP000008827">
    <property type="component" value="Chromosome 4"/>
</dbReference>
<feature type="domain" description="KNOX2" evidence="4">
    <location>
        <begin position="150"/>
        <end position="201"/>
    </location>
</feature>
<protein>
    <recommendedName>
        <fullName evidence="8">Homeobox protein knotted-1-like 2</fullName>
    </recommendedName>
</protein>
<dbReference type="EnsemblPlants" id="KRH61473">
    <property type="protein sequence ID" value="KRH61473"/>
    <property type="gene ID" value="GLYMA_04G049500"/>
</dbReference>
<gene>
    <name evidence="6" type="primary">LOC100798133</name>
    <name evidence="5" type="ORF">GLYMA_04G049500</name>
</gene>
<dbReference type="InterPro" id="IPR005541">
    <property type="entry name" value="KNOX2"/>
</dbReference>
<keyword evidence="2" id="KW-0539">Nucleus</keyword>
<sequence length="263" mass="30006">MEEYTNNHLSQNTSPRANLLYSLAGGSSVGNRHHQLIPFNTFHLQTGRSDHCFQPDQAPHPSVKTESNNSHLHYPLMRSNLHHMLHPQQGGSQSSNELEAIKAKIIDHPHYSNLLQVYMDCQKVGAPPEVAARFATVKENFEARQRSLVRSMETCKDPELDQFMEAYYDMLVKYREELTRPIEEAKDFMQRIESQLNTLCNGTVRIFSDVNSIHHVTEDLVCQTQAYGCHNPLLQLISQSKASILSSSKSCKAFKRPCYTTYP</sequence>
<dbReference type="Gramene" id="KRH61473">
    <property type="protein sequence ID" value="KRH61473"/>
    <property type="gene ID" value="GLYMA_04G049500"/>
</dbReference>
<dbReference type="GO" id="GO:0003677">
    <property type="term" value="F:DNA binding"/>
    <property type="evidence" value="ECO:0007669"/>
    <property type="project" value="InterPro"/>
</dbReference>
<reference evidence="6" key="2">
    <citation type="submission" date="2018-02" db="UniProtKB">
        <authorList>
            <consortium name="EnsemblPlants"/>
        </authorList>
    </citation>
    <scope>IDENTIFICATION</scope>
    <source>
        <strain evidence="6">Williams 82</strain>
    </source>
</reference>